<sequence>MVHDNNNLRSIRTGEGGIMTEHLKQPGFRERLAQLGYLLKHTFTLIGRDPGIIRPWIRMTVYGLIMINVFFLGILAITLEFGGTGTLLLLAAVSMFFYKHFYYTRQEMRQSWLVSETLQGRQRGAGEAGTRVAELKSIVRSIGWMDILVAWAINMAQRSAKAGALVRLFMKGIEEVWDLLNHYLLPSAAVDGYGVREGVSRMKILQDNVPETLVGVFGIDIASRAVGAIMGPVYFILILLALGLGLWVGESAPAFYAGDIRSMLNGVEAEFLPATMHFSWLPLLLAIWIGKMGSMVLERMTTSVKVIYFSIFYMRITHPDDIIPEIRGDLDGYLKMEDPAPSPVTPAGDAVPE</sequence>
<name>A0A2N5Y6N7_9GAMM</name>
<dbReference type="Proteomes" id="UP000234845">
    <property type="component" value="Unassembled WGS sequence"/>
</dbReference>
<keyword evidence="1" id="KW-1133">Transmembrane helix</keyword>
<evidence type="ECO:0000313" key="3">
    <source>
        <dbReference type="Proteomes" id="UP000234845"/>
    </source>
</evidence>
<keyword evidence="1" id="KW-0472">Membrane</keyword>
<organism evidence="2 3">
    <name type="scientific">Kineobactrum sediminis</name>
    <dbReference type="NCBI Taxonomy" id="1905677"/>
    <lineage>
        <taxon>Bacteria</taxon>
        <taxon>Pseudomonadati</taxon>
        <taxon>Pseudomonadota</taxon>
        <taxon>Gammaproteobacteria</taxon>
        <taxon>Cellvibrionales</taxon>
        <taxon>Halieaceae</taxon>
        <taxon>Kineobactrum</taxon>
    </lineage>
</organism>
<dbReference type="EMBL" id="PKLZ01000001">
    <property type="protein sequence ID" value="PLW84041.1"/>
    <property type="molecule type" value="Genomic_DNA"/>
</dbReference>
<evidence type="ECO:0000256" key="1">
    <source>
        <dbReference type="SAM" id="Phobius"/>
    </source>
</evidence>
<feature type="transmembrane region" description="Helical" evidence="1">
    <location>
        <begin position="271"/>
        <end position="290"/>
    </location>
</feature>
<feature type="transmembrane region" description="Helical" evidence="1">
    <location>
        <begin position="225"/>
        <end position="248"/>
    </location>
</feature>
<dbReference type="AlphaFoldDB" id="A0A2N5Y6N7"/>
<protein>
    <submittedName>
        <fullName evidence="2">Uncharacterized protein</fullName>
    </submittedName>
</protein>
<proteinExistence type="predicted"/>
<comment type="caution">
    <text evidence="2">The sequence shown here is derived from an EMBL/GenBank/DDBJ whole genome shotgun (WGS) entry which is preliminary data.</text>
</comment>
<accession>A0A2N5Y6N7</accession>
<reference evidence="3" key="1">
    <citation type="submission" date="2017-11" db="EMBL/GenBank/DDBJ databases">
        <title>The draft genome sequence of Chromatocurvus sp. F02.</title>
        <authorList>
            <person name="Du Z.-J."/>
            <person name="Chang Y.-Q."/>
        </authorList>
    </citation>
    <scope>NUCLEOTIDE SEQUENCE [LARGE SCALE GENOMIC DNA]</scope>
    <source>
        <strain evidence="3">F02</strain>
    </source>
</reference>
<evidence type="ECO:0000313" key="2">
    <source>
        <dbReference type="EMBL" id="PLW84041.1"/>
    </source>
</evidence>
<feature type="transmembrane region" description="Helical" evidence="1">
    <location>
        <begin position="61"/>
        <end position="79"/>
    </location>
</feature>
<keyword evidence="1" id="KW-0812">Transmembrane</keyword>
<feature type="transmembrane region" description="Helical" evidence="1">
    <location>
        <begin position="85"/>
        <end position="103"/>
    </location>
</feature>
<keyword evidence="3" id="KW-1185">Reference proteome</keyword>
<gene>
    <name evidence="2" type="ORF">CWI75_01430</name>
</gene>